<dbReference type="KEGG" id="broo:brsh051_14130"/>
<dbReference type="AlphaFoldDB" id="A0AAN0K6R6"/>
<evidence type="ECO:0000256" key="4">
    <source>
        <dbReference type="ARBA" id="ARBA00022679"/>
    </source>
</evidence>
<dbReference type="Pfam" id="PF17994">
    <property type="entry name" value="Glft2_N"/>
    <property type="match status" value="1"/>
</dbReference>
<dbReference type="SUPFAM" id="SSF53448">
    <property type="entry name" value="Nucleotide-diphospho-sugar transferases"/>
    <property type="match status" value="1"/>
</dbReference>
<dbReference type="Pfam" id="PF19320">
    <property type="entry name" value="GlfT2_domain3"/>
    <property type="match status" value="1"/>
</dbReference>
<comment type="similarity">
    <text evidence="2">Belongs to the glycosyltransferase 2 family.</text>
</comment>
<dbReference type="InterPro" id="IPR040492">
    <property type="entry name" value="GlfT2_N"/>
</dbReference>
<dbReference type="EMBL" id="AP028056">
    <property type="protein sequence ID" value="BEH02132.1"/>
    <property type="molecule type" value="Genomic_DNA"/>
</dbReference>
<keyword evidence="4" id="KW-0808">Transferase</keyword>
<evidence type="ECO:0000259" key="5">
    <source>
        <dbReference type="Pfam" id="PF17994"/>
    </source>
</evidence>
<proteinExistence type="inferred from homology"/>
<feature type="domain" description="Galactofuranosyltransferase-2 C-terminal" evidence="6">
    <location>
        <begin position="461"/>
        <end position="653"/>
    </location>
</feature>
<sequence length="670" mass="74828">MSTETAATPTTWTQVARIVFPSAGEEDTLPLYVDFGRAAPIQTPDAPGRRGGQFDVEVNGGAKIDRGDLIAEDGGTRVLPAGLRFSLATVFNAFPASYWRQWTVATKVRLVVDIEGAANIMVYKSNAEGRAQRVDSKRTKAGANQVSFVLPLDSFTDGGWYWFDLVAGEEGARLVSGRWEVNAEPVRPVSLSIGITTFNRPDYCARTLMTLATADNLKDIVKRVYVVDQGNKNVKDDELFPQAAALLGDRLRMIYQGNMGGSGGFSRGMYEAVKANEAEFHMVLDDDVTVEPESIERLAKFASLCRHRTIVGGQMFDLNDKSVAHSFGEGINKWRWLWGPLEDTQGRVDLGAANLRSRSVLHRRLDVDYNGWWMEIMPVSVIAELGLSLPIFIKWDDLEYSLRAAEIGVPTVTLPGAGLWHISWGDKDDSRDWQAYFHERNRILTALLHSPYERGGRLLYELSTLDVKHAVSAEYYAQTIRLLAISDILSGPEHLHESILTRMPKLRELTQQFSDAQYKADPDAYPAVSRTGKPKFKTRPKAPNMATLAPWTIKTIVRQLLPASEKAQERPEASISHANSKYFVLSQYDSALVTKADGSGAAWYRRDPKQLRHLLARSAAARAELAANWDRLRKQYQEALPHIVSLDEWEKTFGISSDQDEPQKVNAERA</sequence>
<evidence type="ECO:0000256" key="3">
    <source>
        <dbReference type="ARBA" id="ARBA00022676"/>
    </source>
</evidence>
<dbReference type="RefSeq" id="WP_286268436.1">
    <property type="nucleotide sequence ID" value="NZ_AP028056.1"/>
</dbReference>
<dbReference type="PANTHER" id="PTHR43179:SF12">
    <property type="entry name" value="GALACTOFURANOSYLTRANSFERASE GLFT2"/>
    <property type="match status" value="1"/>
</dbReference>
<dbReference type="InterPro" id="IPR045699">
    <property type="entry name" value="GlfT2_C"/>
</dbReference>
<gene>
    <name evidence="7" type="ORF">brsh051_14130</name>
</gene>
<evidence type="ECO:0000259" key="6">
    <source>
        <dbReference type="Pfam" id="PF19320"/>
    </source>
</evidence>
<evidence type="ECO:0000256" key="1">
    <source>
        <dbReference type="ARBA" id="ARBA00004776"/>
    </source>
</evidence>
<keyword evidence="8" id="KW-1185">Reference proteome</keyword>
<dbReference type="PANTHER" id="PTHR43179">
    <property type="entry name" value="RHAMNOSYLTRANSFERASE WBBL"/>
    <property type="match status" value="1"/>
</dbReference>
<dbReference type="GO" id="GO:0016757">
    <property type="term" value="F:glycosyltransferase activity"/>
    <property type="evidence" value="ECO:0007669"/>
    <property type="project" value="UniProtKB-KW"/>
</dbReference>
<dbReference type="InterPro" id="IPR029044">
    <property type="entry name" value="Nucleotide-diphossugar_trans"/>
</dbReference>
<accession>A0AAN0K6R6</accession>
<name>A0AAN0K6R6_9ACTN</name>
<dbReference type="Proteomes" id="UP001431656">
    <property type="component" value="Chromosome"/>
</dbReference>
<dbReference type="Gene3D" id="3.90.550.60">
    <property type="match status" value="1"/>
</dbReference>
<evidence type="ECO:0000256" key="2">
    <source>
        <dbReference type="ARBA" id="ARBA00006739"/>
    </source>
</evidence>
<reference evidence="7" key="1">
    <citation type="journal article" date="2024" name="Int. J. Syst. Evol. Microbiol.">
        <title>Brooklawnia propionicigenes sp. nov., a facultatively anaerobic, propionate-producing bacterium isolated from a methanogenic reactor treating waste from cattle farms.</title>
        <authorList>
            <person name="Akita Y."/>
            <person name="Ueki A."/>
            <person name="Tonouchi A."/>
            <person name="Sugawara Y."/>
            <person name="Honma S."/>
            <person name="Kaku N."/>
            <person name="Ueki K."/>
        </authorList>
    </citation>
    <scope>NUCLEOTIDE SEQUENCE</scope>
    <source>
        <strain evidence="7">SH051</strain>
    </source>
</reference>
<organism evidence="7 8">
    <name type="scientific">Brooklawnia propionicigenes</name>
    <dbReference type="NCBI Taxonomy" id="3041175"/>
    <lineage>
        <taxon>Bacteria</taxon>
        <taxon>Bacillati</taxon>
        <taxon>Actinomycetota</taxon>
        <taxon>Actinomycetes</taxon>
        <taxon>Propionibacteriales</taxon>
        <taxon>Propionibacteriaceae</taxon>
        <taxon>Brooklawnia</taxon>
    </lineage>
</organism>
<evidence type="ECO:0000313" key="7">
    <source>
        <dbReference type="EMBL" id="BEH02132.1"/>
    </source>
</evidence>
<feature type="domain" description="Galactofuranosyltransferase GlfT2 N-terminal" evidence="5">
    <location>
        <begin position="77"/>
        <end position="179"/>
    </location>
</feature>
<comment type="pathway">
    <text evidence="1">Cell wall biogenesis; cell wall polysaccharide biosynthesis.</text>
</comment>
<protein>
    <submittedName>
        <fullName evidence="7">Glycosyltransferase</fullName>
    </submittedName>
</protein>
<keyword evidence="3" id="KW-0328">Glycosyltransferase</keyword>
<evidence type="ECO:0000313" key="8">
    <source>
        <dbReference type="Proteomes" id="UP001431656"/>
    </source>
</evidence>
<dbReference type="Pfam" id="PF13641">
    <property type="entry name" value="Glyco_tranf_2_3"/>
    <property type="match status" value="1"/>
</dbReference>